<gene>
    <name evidence="1" type="ORF">OVA965_LOCUS45641</name>
    <name evidence="2" type="ORF">TMI583_LOCUS49326</name>
</gene>
<dbReference type="Proteomes" id="UP000677228">
    <property type="component" value="Unassembled WGS sequence"/>
</dbReference>
<dbReference type="AlphaFoldDB" id="A0A8S2GAS7"/>
<dbReference type="InterPro" id="IPR052394">
    <property type="entry name" value="LRR-containing"/>
</dbReference>
<name>A0A8S2GAS7_9BILA</name>
<dbReference type="EMBL" id="CAJNOK010073674">
    <property type="protein sequence ID" value="CAF1669242.1"/>
    <property type="molecule type" value="Genomic_DNA"/>
</dbReference>
<dbReference type="PANTHER" id="PTHR24114:SF2">
    <property type="entry name" value="F-BOX DOMAIN-CONTAINING PROTEIN-RELATED"/>
    <property type="match status" value="1"/>
</dbReference>
<proteinExistence type="predicted"/>
<dbReference type="Proteomes" id="UP000682733">
    <property type="component" value="Unassembled WGS sequence"/>
</dbReference>
<organism evidence="1 3">
    <name type="scientific">Didymodactylos carnosus</name>
    <dbReference type="NCBI Taxonomy" id="1234261"/>
    <lineage>
        <taxon>Eukaryota</taxon>
        <taxon>Metazoa</taxon>
        <taxon>Spiralia</taxon>
        <taxon>Gnathifera</taxon>
        <taxon>Rotifera</taxon>
        <taxon>Eurotatoria</taxon>
        <taxon>Bdelloidea</taxon>
        <taxon>Philodinida</taxon>
        <taxon>Philodinidae</taxon>
        <taxon>Didymodactylos</taxon>
    </lineage>
</organism>
<evidence type="ECO:0000313" key="3">
    <source>
        <dbReference type="Proteomes" id="UP000677228"/>
    </source>
</evidence>
<dbReference type="SUPFAM" id="SSF52047">
    <property type="entry name" value="RNI-like"/>
    <property type="match status" value="1"/>
</dbReference>
<evidence type="ECO:0000313" key="2">
    <source>
        <dbReference type="EMBL" id="CAF4540039.1"/>
    </source>
</evidence>
<reference evidence="1" key="1">
    <citation type="submission" date="2021-02" db="EMBL/GenBank/DDBJ databases">
        <authorList>
            <person name="Nowell W R."/>
        </authorList>
    </citation>
    <scope>NUCLEOTIDE SEQUENCE</scope>
</reference>
<dbReference type="PANTHER" id="PTHR24114">
    <property type="entry name" value="LEUCINE RICH REPEAT FAMILY PROTEIN"/>
    <property type="match status" value="1"/>
</dbReference>
<comment type="caution">
    <text evidence="1">The sequence shown here is derived from an EMBL/GenBank/DDBJ whole genome shotgun (WGS) entry which is preliminary data.</text>
</comment>
<feature type="non-terminal residue" evidence="1">
    <location>
        <position position="1"/>
    </location>
</feature>
<evidence type="ECO:0000313" key="1">
    <source>
        <dbReference type="EMBL" id="CAF1669242.1"/>
    </source>
</evidence>
<dbReference type="Gene3D" id="3.80.10.10">
    <property type="entry name" value="Ribonuclease Inhibitor"/>
    <property type="match status" value="1"/>
</dbReference>
<dbReference type="InterPro" id="IPR032675">
    <property type="entry name" value="LRR_dom_sf"/>
</dbReference>
<dbReference type="EMBL" id="CAJOBA010106704">
    <property type="protein sequence ID" value="CAF4540039.1"/>
    <property type="molecule type" value="Genomic_DNA"/>
</dbReference>
<sequence length="77" mass="8139">MNGFGPDGGQALGDCIKQNGALEELNISNNRLNTENAFTIGNGLLSNDSLQILKIANNQINCDGALAIFLCTKINES</sequence>
<accession>A0A8S2GAS7</accession>
<protein>
    <submittedName>
        <fullName evidence="1">Uncharacterized protein</fullName>
    </submittedName>
</protein>